<keyword evidence="12 15" id="KW-0670">Pyruvate</keyword>
<dbReference type="InterPro" id="IPR040442">
    <property type="entry name" value="Pyrv_kinase-like_dom_sf"/>
</dbReference>
<dbReference type="GO" id="GO:0030955">
    <property type="term" value="F:potassium ion binding"/>
    <property type="evidence" value="ECO:0007669"/>
    <property type="project" value="InterPro"/>
</dbReference>
<proteinExistence type="inferred from homology"/>
<evidence type="ECO:0000256" key="6">
    <source>
        <dbReference type="ARBA" id="ARBA00022723"/>
    </source>
</evidence>
<dbReference type="InterPro" id="IPR011037">
    <property type="entry name" value="Pyrv_Knase-like_insert_dom_sf"/>
</dbReference>
<dbReference type="GO" id="GO:0000287">
    <property type="term" value="F:magnesium ion binding"/>
    <property type="evidence" value="ECO:0007669"/>
    <property type="project" value="InterPro"/>
</dbReference>
<evidence type="ECO:0000256" key="13">
    <source>
        <dbReference type="RuleBase" id="RU000504"/>
    </source>
</evidence>
<dbReference type="RefSeq" id="WP_006276462.1">
    <property type="nucleotide sequence ID" value="NZ_ACYA01000022.1"/>
</dbReference>
<dbReference type="GO" id="GO:0004743">
    <property type="term" value="F:pyruvate kinase activity"/>
    <property type="evidence" value="ECO:0007669"/>
    <property type="project" value="UniProtKB-EC"/>
</dbReference>
<dbReference type="SUPFAM" id="SSF51621">
    <property type="entry name" value="Phosphoenolpyruvate/pyruvate domain"/>
    <property type="match status" value="1"/>
</dbReference>
<dbReference type="EC" id="2.7.1.40" evidence="4 13"/>
<evidence type="ECO:0000256" key="3">
    <source>
        <dbReference type="ARBA" id="ARBA00008663"/>
    </source>
</evidence>
<dbReference type="Gene3D" id="2.40.33.10">
    <property type="entry name" value="PK beta-barrel domain-like"/>
    <property type="match status" value="1"/>
</dbReference>
<dbReference type="GO" id="GO:0016301">
    <property type="term" value="F:kinase activity"/>
    <property type="evidence" value="ECO:0007669"/>
    <property type="project" value="UniProtKB-KW"/>
</dbReference>
<dbReference type="InterPro" id="IPR015813">
    <property type="entry name" value="Pyrv/PenolPyrv_kinase-like_dom"/>
</dbReference>
<evidence type="ECO:0000256" key="5">
    <source>
        <dbReference type="ARBA" id="ARBA00022679"/>
    </source>
</evidence>
<dbReference type="GO" id="GO:0005524">
    <property type="term" value="F:ATP binding"/>
    <property type="evidence" value="ECO:0007669"/>
    <property type="project" value="UniProtKB-KW"/>
</dbReference>
<evidence type="ECO:0000256" key="11">
    <source>
        <dbReference type="ARBA" id="ARBA00023152"/>
    </source>
</evidence>
<comment type="catalytic activity">
    <reaction evidence="13">
        <text>pyruvate + ATP = phosphoenolpyruvate + ADP + H(+)</text>
        <dbReference type="Rhea" id="RHEA:18157"/>
        <dbReference type="ChEBI" id="CHEBI:15361"/>
        <dbReference type="ChEBI" id="CHEBI:15378"/>
        <dbReference type="ChEBI" id="CHEBI:30616"/>
        <dbReference type="ChEBI" id="CHEBI:58702"/>
        <dbReference type="ChEBI" id="CHEBI:456216"/>
        <dbReference type="EC" id="2.7.1.40"/>
    </reaction>
</comment>
<organism evidence="15 16">
    <name type="scientific">Cylindrospermopsis raciborskii CS-505</name>
    <dbReference type="NCBI Taxonomy" id="533240"/>
    <lineage>
        <taxon>Bacteria</taxon>
        <taxon>Bacillati</taxon>
        <taxon>Cyanobacteriota</taxon>
        <taxon>Cyanophyceae</taxon>
        <taxon>Nostocales</taxon>
        <taxon>Aphanizomenonaceae</taxon>
        <taxon>Cylindrospermopsis</taxon>
    </lineage>
</organism>
<comment type="similarity">
    <text evidence="3 13">Belongs to the pyruvate kinase family.</text>
</comment>
<feature type="domain" description="Pyruvate kinase barrel" evidence="14">
    <location>
        <begin position="136"/>
        <end position="467"/>
    </location>
</feature>
<evidence type="ECO:0000256" key="2">
    <source>
        <dbReference type="ARBA" id="ARBA00004997"/>
    </source>
</evidence>
<keyword evidence="9" id="KW-0067">ATP-binding</keyword>
<evidence type="ECO:0000256" key="9">
    <source>
        <dbReference type="ARBA" id="ARBA00022840"/>
    </source>
</evidence>
<keyword evidence="11 13" id="KW-0324">Glycolysis</keyword>
<dbReference type="InterPro" id="IPR015806">
    <property type="entry name" value="Pyrv_Knase_insert_dom_sf"/>
</dbReference>
<dbReference type="InterPro" id="IPR001697">
    <property type="entry name" value="Pyr_Knase"/>
</dbReference>
<accession>A0A853MFA3</accession>
<dbReference type="InterPro" id="IPR015793">
    <property type="entry name" value="Pyrv_Knase_brl"/>
</dbReference>
<evidence type="ECO:0000256" key="10">
    <source>
        <dbReference type="ARBA" id="ARBA00022842"/>
    </source>
</evidence>
<comment type="caution">
    <text evidence="15">The sequence shown here is derived from an EMBL/GenBank/DDBJ whole genome shotgun (WGS) entry which is preliminary data.</text>
</comment>
<dbReference type="PRINTS" id="PR01050">
    <property type="entry name" value="PYRUVTKNASE"/>
</dbReference>
<evidence type="ECO:0000259" key="14">
    <source>
        <dbReference type="Pfam" id="PF00224"/>
    </source>
</evidence>
<keyword evidence="5 13" id="KW-0808">Transferase</keyword>
<keyword evidence="7" id="KW-0547">Nucleotide-binding</keyword>
<sequence>MNITDLSSPRVLLDSLLNLREAVERDGKAIFDQWRSHIQRSQFLPSALNLAQYLALRRHDLRPLQAALMPWGLSSLGRIEARVMANLDAVIATLALICEVPIPAPVTRPILTSFFEGENRLREQTECLFGPALPHRRVRIMVTLPTEAASEYEMVREIIERGATCLRINCAHDNPSIWEKMIQNIRQAEQELSSQCTVMMDLGGPKIRTEIVLAPAGKNRVFRGDLIVLCRSLSNQAIADPIDNIHISCTIPEILDLLTVGTLVYIDDGKLRTRVVDQDYPLPDGSSGFLLEVTHAKPKGVKLSPEKGLNFPNIVLPLIPLTPKDLTDLDFLATHADIIGYSFVQQTTDIQLLQSELAQRCLQGEHPAIIAKIETAVAVTNLPELIVHAAGKHPFGVMIARGDLAVEIGYQRLAEIQEEILWLCEAAHVPVIWATQVLESLVKEGAPSRGEMTDAAMAERAECVMLNKGPFITQAVTILDDVLTRMEAHQLKKTPQLRALRSWENFSAAGGLNCSVISTHN</sequence>
<gene>
    <name evidence="15" type="ORF">A9P98_15710</name>
</gene>
<keyword evidence="6" id="KW-0479">Metal-binding</keyword>
<evidence type="ECO:0000256" key="7">
    <source>
        <dbReference type="ARBA" id="ARBA00022741"/>
    </source>
</evidence>
<keyword evidence="8 13" id="KW-0418">Kinase</keyword>
<dbReference type="Pfam" id="PF00224">
    <property type="entry name" value="PK"/>
    <property type="match status" value="1"/>
</dbReference>
<evidence type="ECO:0000256" key="12">
    <source>
        <dbReference type="ARBA" id="ARBA00023317"/>
    </source>
</evidence>
<evidence type="ECO:0000313" key="16">
    <source>
        <dbReference type="Proteomes" id="UP000093903"/>
    </source>
</evidence>
<comment type="pathway">
    <text evidence="2 13">Carbohydrate degradation; glycolysis; pyruvate from D-glyceraldehyde 3-phosphate: step 5/5.</text>
</comment>
<keyword evidence="10 13" id="KW-0460">Magnesium</keyword>
<dbReference type="AlphaFoldDB" id="A0A853MFA3"/>
<dbReference type="SUPFAM" id="SSF50800">
    <property type="entry name" value="PK beta-barrel domain-like"/>
    <property type="match status" value="1"/>
</dbReference>
<dbReference type="Gene3D" id="3.20.20.60">
    <property type="entry name" value="Phosphoenolpyruvate-binding domains"/>
    <property type="match status" value="1"/>
</dbReference>
<evidence type="ECO:0000313" key="15">
    <source>
        <dbReference type="EMBL" id="OBU77563.1"/>
    </source>
</evidence>
<evidence type="ECO:0000256" key="1">
    <source>
        <dbReference type="ARBA" id="ARBA00001958"/>
    </source>
</evidence>
<dbReference type="UniPathway" id="UPA00109">
    <property type="reaction ID" value="UER00188"/>
</dbReference>
<reference evidence="15 16" key="1">
    <citation type="submission" date="2016-05" db="EMBL/GenBank/DDBJ databases">
        <title>First complete genome of the cyanobacterium Cylindrospermopsis raciborskii CS505, containing a circular chromosome and a single extrachromosomal element.</title>
        <authorList>
            <person name="Fuentes J."/>
            <person name="Tamames J."/>
            <person name="Allen E."/>
            <person name="Plominski A."/>
            <person name="Vasquez M."/>
        </authorList>
    </citation>
    <scope>NUCLEOTIDE SEQUENCE [LARGE SCALE GENOMIC DNA]</scope>
    <source>
        <strain evidence="15 16">CS505</strain>
    </source>
</reference>
<dbReference type="PANTHER" id="PTHR11817">
    <property type="entry name" value="PYRUVATE KINASE"/>
    <property type="match status" value="1"/>
</dbReference>
<dbReference type="Proteomes" id="UP000093903">
    <property type="component" value="Unassembled WGS sequence"/>
</dbReference>
<comment type="cofactor">
    <cofactor evidence="1">
        <name>K(+)</name>
        <dbReference type="ChEBI" id="CHEBI:29103"/>
    </cofactor>
</comment>
<evidence type="ECO:0000256" key="8">
    <source>
        <dbReference type="ARBA" id="ARBA00022777"/>
    </source>
</evidence>
<evidence type="ECO:0000256" key="4">
    <source>
        <dbReference type="ARBA" id="ARBA00012142"/>
    </source>
</evidence>
<name>A0A853MFA3_9CYAN</name>
<protein>
    <recommendedName>
        <fullName evidence="4 13">Pyruvate kinase</fullName>
        <ecNumber evidence="4 13">2.7.1.40</ecNumber>
    </recommendedName>
</protein>
<dbReference type="EMBL" id="LYXA01000001">
    <property type="protein sequence ID" value="OBU77563.1"/>
    <property type="molecule type" value="Genomic_DNA"/>
</dbReference>